<dbReference type="Pfam" id="PF06827">
    <property type="entry name" value="zf-FPG_IleRS"/>
    <property type="match status" value="1"/>
</dbReference>
<evidence type="ECO:0000256" key="6">
    <source>
        <dbReference type="ARBA" id="ARBA00022763"/>
    </source>
</evidence>
<dbReference type="AlphaFoldDB" id="A0A1F7GWW3"/>
<dbReference type="EMBL" id="MFZO01000047">
    <property type="protein sequence ID" value="OGK23448.1"/>
    <property type="molecule type" value="Genomic_DNA"/>
</dbReference>
<dbReference type="FunFam" id="1.10.8.50:FF:000003">
    <property type="entry name" value="Formamidopyrimidine-DNA glycosylase"/>
    <property type="match status" value="1"/>
</dbReference>
<dbReference type="InterPro" id="IPR010663">
    <property type="entry name" value="Znf_FPG/IleRS"/>
</dbReference>
<evidence type="ECO:0000256" key="9">
    <source>
        <dbReference type="ARBA" id="ARBA00022833"/>
    </source>
</evidence>
<evidence type="ECO:0000259" key="18">
    <source>
        <dbReference type="PROSITE" id="PS51068"/>
    </source>
</evidence>
<evidence type="ECO:0000256" key="1">
    <source>
        <dbReference type="ARBA" id="ARBA00001668"/>
    </source>
</evidence>
<dbReference type="PROSITE" id="PS01242">
    <property type="entry name" value="ZF_FPG_1"/>
    <property type="match status" value="1"/>
</dbReference>
<comment type="catalytic activity">
    <reaction evidence="1">
        <text>Hydrolysis of DNA containing ring-opened 7-methylguanine residues, releasing 2,6-diamino-4-hydroxy-5-(N-methyl)formamidopyrimidine.</text>
        <dbReference type="EC" id="3.2.2.23"/>
    </reaction>
</comment>
<dbReference type="Proteomes" id="UP000177913">
    <property type="component" value="Unassembled WGS sequence"/>
</dbReference>
<keyword evidence="12" id="KW-0456">Lyase</keyword>
<evidence type="ECO:0000256" key="2">
    <source>
        <dbReference type="ARBA" id="ARBA00001947"/>
    </source>
</evidence>
<dbReference type="SUPFAM" id="SSF46946">
    <property type="entry name" value="S13-like H2TH domain"/>
    <property type="match status" value="1"/>
</dbReference>
<comment type="subunit">
    <text evidence="4">Monomer.</text>
</comment>
<comment type="cofactor">
    <cofactor evidence="2">
        <name>Zn(2+)</name>
        <dbReference type="ChEBI" id="CHEBI:29105"/>
    </cofactor>
</comment>
<dbReference type="SUPFAM" id="SSF81624">
    <property type="entry name" value="N-terminal domain of MutM-like DNA repair proteins"/>
    <property type="match status" value="1"/>
</dbReference>
<dbReference type="GO" id="GO:0008270">
    <property type="term" value="F:zinc ion binding"/>
    <property type="evidence" value="ECO:0007669"/>
    <property type="project" value="UniProtKB-KW"/>
</dbReference>
<dbReference type="SMART" id="SM00898">
    <property type="entry name" value="Fapy_DNA_glyco"/>
    <property type="match status" value="1"/>
</dbReference>
<dbReference type="SUPFAM" id="SSF57716">
    <property type="entry name" value="Glucocorticoid receptor-like (DNA-binding domain)"/>
    <property type="match status" value="1"/>
</dbReference>
<evidence type="ECO:0000256" key="4">
    <source>
        <dbReference type="ARBA" id="ARBA00011245"/>
    </source>
</evidence>
<evidence type="ECO:0000256" key="3">
    <source>
        <dbReference type="ARBA" id="ARBA00009409"/>
    </source>
</evidence>
<organism evidence="19 20">
    <name type="scientific">Candidatus Roizmanbacteria bacterium RIFCSPHIGHO2_02_FULL_38_11</name>
    <dbReference type="NCBI Taxonomy" id="1802039"/>
    <lineage>
        <taxon>Bacteria</taxon>
        <taxon>Candidatus Roizmaniibacteriota</taxon>
    </lineage>
</organism>
<dbReference type="PANTHER" id="PTHR22993">
    <property type="entry name" value="FORMAMIDOPYRIMIDINE-DNA GLYCOSYLASE"/>
    <property type="match status" value="1"/>
</dbReference>
<keyword evidence="8" id="KW-0378">Hydrolase</keyword>
<dbReference type="GO" id="GO:0003684">
    <property type="term" value="F:damaged DNA binding"/>
    <property type="evidence" value="ECO:0007669"/>
    <property type="project" value="InterPro"/>
</dbReference>
<keyword evidence="11" id="KW-0234">DNA repair</keyword>
<evidence type="ECO:0000259" key="17">
    <source>
        <dbReference type="PROSITE" id="PS51066"/>
    </source>
</evidence>
<dbReference type="Gene3D" id="3.20.190.10">
    <property type="entry name" value="MutM-like, N-terminal"/>
    <property type="match status" value="1"/>
</dbReference>
<dbReference type="Pfam" id="PF01149">
    <property type="entry name" value="Fapy_DNA_glyco"/>
    <property type="match status" value="1"/>
</dbReference>
<keyword evidence="6" id="KW-0227">DNA damage</keyword>
<evidence type="ECO:0000313" key="20">
    <source>
        <dbReference type="Proteomes" id="UP000177913"/>
    </source>
</evidence>
<evidence type="ECO:0000256" key="8">
    <source>
        <dbReference type="ARBA" id="ARBA00022801"/>
    </source>
</evidence>
<dbReference type="PROSITE" id="PS51066">
    <property type="entry name" value="ZF_FPG_2"/>
    <property type="match status" value="1"/>
</dbReference>
<evidence type="ECO:0000256" key="10">
    <source>
        <dbReference type="ARBA" id="ARBA00023125"/>
    </source>
</evidence>
<dbReference type="InterPro" id="IPR000214">
    <property type="entry name" value="Znf_DNA_glyclase/AP_lyase"/>
</dbReference>
<evidence type="ECO:0000256" key="11">
    <source>
        <dbReference type="ARBA" id="ARBA00023204"/>
    </source>
</evidence>
<evidence type="ECO:0000256" key="16">
    <source>
        <dbReference type="PROSITE-ProRule" id="PRU00391"/>
    </source>
</evidence>
<dbReference type="GO" id="GO:0034039">
    <property type="term" value="F:8-oxo-7,8-dihydroguanine DNA N-glycosylase activity"/>
    <property type="evidence" value="ECO:0007669"/>
    <property type="project" value="TreeGrafter"/>
</dbReference>
<evidence type="ECO:0000256" key="5">
    <source>
        <dbReference type="ARBA" id="ARBA00022723"/>
    </source>
</evidence>
<evidence type="ECO:0000313" key="19">
    <source>
        <dbReference type="EMBL" id="OGK23448.1"/>
    </source>
</evidence>
<accession>A0A1F7GWW3</accession>
<dbReference type="InterPro" id="IPR020629">
    <property type="entry name" value="FPG_Glyclase"/>
</dbReference>
<comment type="catalytic activity">
    <reaction evidence="15">
        <text>2'-deoxyribonucleotide-(2'-deoxyribose 5'-phosphate)-2'-deoxyribonucleotide-DNA = a 3'-end 2'-deoxyribonucleotide-(2,3-dehydro-2,3-deoxyribose 5'-phosphate)-DNA + a 5'-end 5'-phospho-2'-deoxyribonucleoside-DNA + H(+)</text>
        <dbReference type="Rhea" id="RHEA:66592"/>
        <dbReference type="Rhea" id="RHEA-COMP:13180"/>
        <dbReference type="Rhea" id="RHEA-COMP:16897"/>
        <dbReference type="Rhea" id="RHEA-COMP:17067"/>
        <dbReference type="ChEBI" id="CHEBI:15378"/>
        <dbReference type="ChEBI" id="CHEBI:136412"/>
        <dbReference type="ChEBI" id="CHEBI:157695"/>
        <dbReference type="ChEBI" id="CHEBI:167181"/>
        <dbReference type="EC" id="4.2.99.18"/>
    </reaction>
</comment>
<evidence type="ECO:0000256" key="14">
    <source>
        <dbReference type="ARBA" id="ARBA00023295"/>
    </source>
</evidence>
<dbReference type="Pfam" id="PF06831">
    <property type="entry name" value="H2TH"/>
    <property type="match status" value="1"/>
</dbReference>
<comment type="similarity">
    <text evidence="3">Belongs to the FPG family.</text>
</comment>
<dbReference type="PROSITE" id="PS51068">
    <property type="entry name" value="FPG_CAT"/>
    <property type="match status" value="1"/>
</dbReference>
<sequence length="280" mass="31787">MPELPEVETIKLGLQKYLVGKKIIDIEVQDSKLFQDQKVHLKGANITAVRRFGKGLVIDLDNEYSIAVHIKLTGQFVYQGNETKKSSPSVKLVGDLPSKFTRLIFKLEKNAQLFFNDVRRFAWVKVVRTSDVHKLPFFKELGPEPFKDLTLVYFQKILKKTNSSVKTVLMDQKKIGGVGNIYANDALNLSKIDPRRKASSLKDSEVKKLFDAIHDVLKKGLKYGGATEMNYVNVEGNEGQYQKHFLVYGREGEKCYNCSGTIKKIRIAGRGTYFCPNCQK</sequence>
<gene>
    <name evidence="19" type="ORF">A3C25_02145</name>
</gene>
<feature type="domain" description="Formamidopyrimidine-DNA glycosylase catalytic" evidence="18">
    <location>
        <begin position="2"/>
        <end position="122"/>
    </location>
</feature>
<evidence type="ECO:0000256" key="13">
    <source>
        <dbReference type="ARBA" id="ARBA00023268"/>
    </source>
</evidence>
<dbReference type="SMART" id="SM01232">
    <property type="entry name" value="H2TH"/>
    <property type="match status" value="1"/>
</dbReference>
<dbReference type="NCBIfam" id="NF002211">
    <property type="entry name" value="PRK01103.1"/>
    <property type="match status" value="1"/>
</dbReference>
<reference evidence="19 20" key="1">
    <citation type="journal article" date="2016" name="Nat. Commun.">
        <title>Thousands of microbial genomes shed light on interconnected biogeochemical processes in an aquifer system.</title>
        <authorList>
            <person name="Anantharaman K."/>
            <person name="Brown C.T."/>
            <person name="Hug L.A."/>
            <person name="Sharon I."/>
            <person name="Castelle C.J."/>
            <person name="Probst A.J."/>
            <person name="Thomas B.C."/>
            <person name="Singh A."/>
            <person name="Wilkins M.J."/>
            <person name="Karaoz U."/>
            <person name="Brodie E.L."/>
            <person name="Williams K.H."/>
            <person name="Hubbard S.S."/>
            <person name="Banfield J.F."/>
        </authorList>
    </citation>
    <scope>NUCLEOTIDE SEQUENCE [LARGE SCALE GENOMIC DNA]</scope>
</reference>
<dbReference type="GO" id="GO:0140078">
    <property type="term" value="F:class I DNA-(apurinic or apyrimidinic site) endonuclease activity"/>
    <property type="evidence" value="ECO:0007669"/>
    <property type="project" value="UniProtKB-EC"/>
</dbReference>
<dbReference type="CDD" id="cd08966">
    <property type="entry name" value="EcFpg-like_N"/>
    <property type="match status" value="1"/>
</dbReference>
<keyword evidence="14" id="KW-0326">Glycosidase</keyword>
<name>A0A1F7GWW3_9BACT</name>
<dbReference type="InterPro" id="IPR015886">
    <property type="entry name" value="H2TH_FPG"/>
</dbReference>
<dbReference type="Gene3D" id="1.10.8.50">
    <property type="match status" value="1"/>
</dbReference>
<dbReference type="InterPro" id="IPR035937">
    <property type="entry name" value="FPG_N"/>
</dbReference>
<keyword evidence="9" id="KW-0862">Zinc</keyword>
<protein>
    <submittedName>
        <fullName evidence="19">DNA-formamidopyrimidine glycosylase</fullName>
    </submittedName>
</protein>
<feature type="domain" description="FPG-type" evidence="17">
    <location>
        <begin position="246"/>
        <end position="280"/>
    </location>
</feature>
<evidence type="ECO:0000256" key="7">
    <source>
        <dbReference type="ARBA" id="ARBA00022771"/>
    </source>
</evidence>
<dbReference type="InterPro" id="IPR015887">
    <property type="entry name" value="DNA_glyclase_Znf_dom_DNA_BS"/>
</dbReference>
<dbReference type="PANTHER" id="PTHR22993:SF9">
    <property type="entry name" value="FORMAMIDOPYRIMIDINE-DNA GLYCOSYLASE"/>
    <property type="match status" value="1"/>
</dbReference>
<keyword evidence="7 16" id="KW-0863">Zinc-finger</keyword>
<comment type="caution">
    <text evidence="19">The sequence shown here is derived from an EMBL/GenBank/DDBJ whole genome shotgun (WGS) entry which is preliminary data.</text>
</comment>
<dbReference type="InterPro" id="IPR012319">
    <property type="entry name" value="FPG_cat"/>
</dbReference>
<evidence type="ECO:0000256" key="12">
    <source>
        <dbReference type="ARBA" id="ARBA00023239"/>
    </source>
</evidence>
<dbReference type="InterPro" id="IPR010979">
    <property type="entry name" value="Ribosomal_uS13-like_H2TH"/>
</dbReference>
<evidence type="ECO:0000256" key="15">
    <source>
        <dbReference type="ARBA" id="ARBA00044632"/>
    </source>
</evidence>
<keyword evidence="10" id="KW-0238">DNA-binding</keyword>
<dbReference type="NCBIfam" id="TIGR00577">
    <property type="entry name" value="fpg"/>
    <property type="match status" value="1"/>
</dbReference>
<dbReference type="GO" id="GO:0006284">
    <property type="term" value="P:base-excision repair"/>
    <property type="evidence" value="ECO:0007669"/>
    <property type="project" value="InterPro"/>
</dbReference>
<proteinExistence type="inferred from homology"/>
<keyword evidence="13" id="KW-0511">Multifunctional enzyme</keyword>
<keyword evidence="5" id="KW-0479">Metal-binding</keyword>